<dbReference type="PROSITE" id="PS00041">
    <property type="entry name" value="HTH_ARAC_FAMILY_1"/>
    <property type="match status" value="1"/>
</dbReference>
<proteinExistence type="predicted"/>
<dbReference type="Gene3D" id="1.10.10.60">
    <property type="entry name" value="Homeodomain-like"/>
    <property type="match status" value="2"/>
</dbReference>
<dbReference type="EMBL" id="LYBM01000007">
    <property type="protein sequence ID" value="ODA34461.1"/>
    <property type="molecule type" value="Genomic_DNA"/>
</dbReference>
<reference evidence="5 6" key="1">
    <citation type="submission" date="2016-05" db="EMBL/GenBank/DDBJ databases">
        <title>Genomic Taxonomy of the Vibrionaceae.</title>
        <authorList>
            <person name="Gomez-Gil B."/>
            <person name="Enciso-Ibarra J."/>
        </authorList>
    </citation>
    <scope>NUCLEOTIDE SEQUENCE [LARGE SCALE GENOMIC DNA]</scope>
    <source>
        <strain evidence="5 6">CAIM 1920</strain>
    </source>
</reference>
<dbReference type="Pfam" id="PF12833">
    <property type="entry name" value="HTH_18"/>
    <property type="match status" value="1"/>
</dbReference>
<dbReference type="InterPro" id="IPR020449">
    <property type="entry name" value="Tscrpt_reg_AraC-type_HTH"/>
</dbReference>
<keyword evidence="2" id="KW-0238">DNA-binding</keyword>
<gene>
    <name evidence="5" type="ORF">A8L45_05680</name>
</gene>
<dbReference type="GO" id="GO:0043565">
    <property type="term" value="F:sequence-specific DNA binding"/>
    <property type="evidence" value="ECO:0007669"/>
    <property type="project" value="InterPro"/>
</dbReference>
<dbReference type="OrthoDB" id="9816011at2"/>
<sequence>MKKERKKNKATLEVTPRRRGFSWRYRHMIGPQPDCILHCHDEYELVLHRHVDGKARINHANTSVNHNHMLLIGPGIAHSFDSYEQSEQSERHLFWFSHKWLNDMMYNCEEFRRLNSLLKRAGKCVHFSDSVADKVFDLVENSGNDTPLEQLATLIRVLSVITYDNESTTLLTHIECENENELGAARAKVERVCEYIAHHYQHPITLSDISKAMHCSESSIHRIFHTHFCESFSCYLRKYRLGVACEKLLTTHLSVAIIAETVGYNNLSNFNRQFKQYKGMSPREFRKHYQPKPVV</sequence>
<evidence type="ECO:0000313" key="5">
    <source>
        <dbReference type="EMBL" id="ODA34461.1"/>
    </source>
</evidence>
<name>A0A1C3EMK4_9GAMM</name>
<dbReference type="AlphaFoldDB" id="A0A1C3EMK4"/>
<dbReference type="PANTHER" id="PTHR43280">
    <property type="entry name" value="ARAC-FAMILY TRANSCRIPTIONAL REGULATOR"/>
    <property type="match status" value="1"/>
</dbReference>
<keyword evidence="1" id="KW-0805">Transcription regulation</keyword>
<dbReference type="InterPro" id="IPR018062">
    <property type="entry name" value="HTH_AraC-typ_CS"/>
</dbReference>
<evidence type="ECO:0000259" key="4">
    <source>
        <dbReference type="PROSITE" id="PS01124"/>
    </source>
</evidence>
<protein>
    <recommendedName>
        <fullName evidence="4">HTH araC/xylS-type domain-containing protein</fullName>
    </recommendedName>
</protein>
<dbReference type="SUPFAM" id="SSF46689">
    <property type="entry name" value="Homeodomain-like"/>
    <property type="match status" value="2"/>
</dbReference>
<keyword evidence="6" id="KW-1185">Reference proteome</keyword>
<accession>A0A1C3EMK4</accession>
<dbReference type="SMART" id="SM00342">
    <property type="entry name" value="HTH_ARAC"/>
    <property type="match status" value="1"/>
</dbReference>
<evidence type="ECO:0000256" key="1">
    <source>
        <dbReference type="ARBA" id="ARBA00023015"/>
    </source>
</evidence>
<feature type="domain" description="HTH araC/xylS-type" evidence="4">
    <location>
        <begin position="190"/>
        <end position="288"/>
    </location>
</feature>
<dbReference type="InterPro" id="IPR018060">
    <property type="entry name" value="HTH_AraC"/>
</dbReference>
<evidence type="ECO:0000313" key="6">
    <source>
        <dbReference type="Proteomes" id="UP000094936"/>
    </source>
</evidence>
<dbReference type="InterPro" id="IPR009057">
    <property type="entry name" value="Homeodomain-like_sf"/>
</dbReference>
<dbReference type="PROSITE" id="PS01124">
    <property type="entry name" value="HTH_ARAC_FAMILY_2"/>
    <property type="match status" value="1"/>
</dbReference>
<evidence type="ECO:0000256" key="2">
    <source>
        <dbReference type="ARBA" id="ARBA00023125"/>
    </source>
</evidence>
<dbReference type="PANTHER" id="PTHR43280:SF27">
    <property type="entry name" value="TRANSCRIPTIONAL REGULATOR MTLR"/>
    <property type="match status" value="1"/>
</dbReference>
<evidence type="ECO:0000256" key="3">
    <source>
        <dbReference type="ARBA" id="ARBA00023163"/>
    </source>
</evidence>
<dbReference type="Proteomes" id="UP000094936">
    <property type="component" value="Unassembled WGS sequence"/>
</dbReference>
<keyword evidence="3" id="KW-0804">Transcription</keyword>
<dbReference type="PRINTS" id="PR00032">
    <property type="entry name" value="HTHARAC"/>
</dbReference>
<comment type="caution">
    <text evidence="5">The sequence shown here is derived from an EMBL/GenBank/DDBJ whole genome shotgun (WGS) entry which is preliminary data.</text>
</comment>
<organism evidence="5 6">
    <name type="scientific">Veronia pacifica</name>
    <dbReference type="NCBI Taxonomy" id="1080227"/>
    <lineage>
        <taxon>Bacteria</taxon>
        <taxon>Pseudomonadati</taxon>
        <taxon>Pseudomonadota</taxon>
        <taxon>Gammaproteobacteria</taxon>
        <taxon>Vibrionales</taxon>
        <taxon>Vibrionaceae</taxon>
        <taxon>Veronia</taxon>
    </lineage>
</organism>
<dbReference type="STRING" id="1080227.A8L45_05680"/>
<dbReference type="GO" id="GO:0003700">
    <property type="term" value="F:DNA-binding transcription factor activity"/>
    <property type="evidence" value="ECO:0007669"/>
    <property type="project" value="InterPro"/>
</dbReference>